<evidence type="ECO:0000256" key="1">
    <source>
        <dbReference type="SAM" id="SignalP"/>
    </source>
</evidence>
<evidence type="ECO:0000313" key="3">
    <source>
        <dbReference type="WBParaSite" id="PSU_v2.g9709.t1"/>
    </source>
</evidence>
<dbReference type="Proteomes" id="UP000887577">
    <property type="component" value="Unplaced"/>
</dbReference>
<protein>
    <submittedName>
        <fullName evidence="3">Uncharacterized protein</fullName>
    </submittedName>
</protein>
<proteinExistence type="predicted"/>
<organism evidence="2 3">
    <name type="scientific">Panagrolaimus superbus</name>
    <dbReference type="NCBI Taxonomy" id="310955"/>
    <lineage>
        <taxon>Eukaryota</taxon>
        <taxon>Metazoa</taxon>
        <taxon>Ecdysozoa</taxon>
        <taxon>Nematoda</taxon>
        <taxon>Chromadorea</taxon>
        <taxon>Rhabditida</taxon>
        <taxon>Tylenchina</taxon>
        <taxon>Panagrolaimomorpha</taxon>
        <taxon>Panagrolaimoidea</taxon>
        <taxon>Panagrolaimidae</taxon>
        <taxon>Panagrolaimus</taxon>
    </lineage>
</organism>
<sequence>MKLILFGIFCVASLIKADIIDDKAIEVSGSIQCCRNNDQNPPFPRLFGNCEAPAKARIELWDYFKVLPSVRLHWLEIEKQGEYSFRWADGKIFDVKPFLKIHVECSDGTIMDEKYDFTDAKSQNILQNVEVVMPPPPPKLKYPFPTGIGKI</sequence>
<keyword evidence="2" id="KW-1185">Reference proteome</keyword>
<name>A0A914ZDG0_9BILA</name>
<evidence type="ECO:0000313" key="2">
    <source>
        <dbReference type="Proteomes" id="UP000887577"/>
    </source>
</evidence>
<keyword evidence="1" id="KW-0732">Signal</keyword>
<feature type="chain" id="PRO_5036930407" evidence="1">
    <location>
        <begin position="18"/>
        <end position="151"/>
    </location>
</feature>
<accession>A0A914ZDG0</accession>
<feature type="signal peptide" evidence="1">
    <location>
        <begin position="1"/>
        <end position="17"/>
    </location>
</feature>
<dbReference type="WBParaSite" id="PSU_v2.g9709.t1">
    <property type="protein sequence ID" value="PSU_v2.g9709.t1"/>
    <property type="gene ID" value="PSU_v2.g9709"/>
</dbReference>
<dbReference type="AlphaFoldDB" id="A0A914ZDG0"/>
<reference evidence="3" key="1">
    <citation type="submission" date="2022-11" db="UniProtKB">
        <authorList>
            <consortium name="WormBaseParasite"/>
        </authorList>
    </citation>
    <scope>IDENTIFICATION</scope>
</reference>